<gene>
    <name evidence="2" type="ORF">CLTHE_27700</name>
</gene>
<evidence type="ECO:0000313" key="3">
    <source>
        <dbReference type="Proteomes" id="UP000191448"/>
    </source>
</evidence>
<comment type="caution">
    <text evidence="2">The sequence shown here is derived from an EMBL/GenBank/DDBJ whole genome shotgun (WGS) entry which is preliminary data.</text>
</comment>
<proteinExistence type="predicted"/>
<dbReference type="OrthoDB" id="1886799at2"/>
<dbReference type="EMBL" id="LTAY01000081">
    <property type="protein sequence ID" value="OPX46549.1"/>
    <property type="molecule type" value="Genomic_DNA"/>
</dbReference>
<accession>A0A1V4SRM8</accession>
<reference evidence="2 3" key="1">
    <citation type="submission" date="2016-02" db="EMBL/GenBank/DDBJ databases">
        <title>Genome sequence of Clostridium thermobutyricum DSM 4928.</title>
        <authorList>
            <person name="Poehlein A."/>
            <person name="Daniel R."/>
        </authorList>
    </citation>
    <scope>NUCLEOTIDE SEQUENCE [LARGE SCALE GENOMIC DNA]</scope>
    <source>
        <strain evidence="2 3">DSM 4928</strain>
    </source>
</reference>
<dbReference type="Gene3D" id="3.40.190.10">
    <property type="entry name" value="Periplasmic binding protein-like II"/>
    <property type="match status" value="1"/>
</dbReference>
<name>A0A1V4SRM8_9CLOT</name>
<evidence type="ECO:0000313" key="2">
    <source>
        <dbReference type="EMBL" id="OPX46549.1"/>
    </source>
</evidence>
<dbReference type="AlphaFoldDB" id="A0A1V4SRM8"/>
<dbReference type="Proteomes" id="UP000191448">
    <property type="component" value="Unassembled WGS sequence"/>
</dbReference>
<organism evidence="2 3">
    <name type="scientific">Clostridium thermobutyricum DSM 4928</name>
    <dbReference type="NCBI Taxonomy" id="1121339"/>
    <lineage>
        <taxon>Bacteria</taxon>
        <taxon>Bacillati</taxon>
        <taxon>Bacillota</taxon>
        <taxon>Clostridia</taxon>
        <taxon>Eubacteriales</taxon>
        <taxon>Clostridiaceae</taxon>
        <taxon>Clostridium</taxon>
    </lineage>
</organism>
<sequence>MKVFIIKKNPLTIPVVLSEALGLYKENKINVSIKYEEDFLFKGKNPYTTDESDCMMGDLTFFFYALEKGIDSVITSNLTRTIHLLLGKGKSFKDENLKIGVNRTGLFRLFMENDLKDKLKNPEIVWINNTYERIEALKKKEIDGLIAIEPFIDELENRDLGKRVWSLKNSDKNLVMWCFKREYYEKNKEEVKIFHKVLREANNIYNNMLEEEKRKFLKEHMNYDAEHIEIALKFKFENEGQVREEDYNLCQDWMIKTGEIKNKYSNAYYNRSSEIL</sequence>
<evidence type="ECO:0000256" key="1">
    <source>
        <dbReference type="SAM" id="Coils"/>
    </source>
</evidence>
<dbReference type="SUPFAM" id="SSF53850">
    <property type="entry name" value="Periplasmic binding protein-like II"/>
    <property type="match status" value="1"/>
</dbReference>
<feature type="coiled-coil region" evidence="1">
    <location>
        <begin position="195"/>
        <end position="226"/>
    </location>
</feature>
<protein>
    <recommendedName>
        <fullName evidence="4">SsuA/THI5-like domain-containing protein</fullName>
    </recommendedName>
</protein>
<dbReference type="RefSeq" id="WP_080023953.1">
    <property type="nucleotide sequence ID" value="NZ_LTAY01000081.1"/>
</dbReference>
<keyword evidence="1" id="KW-0175">Coiled coil</keyword>
<evidence type="ECO:0008006" key="4">
    <source>
        <dbReference type="Google" id="ProtNLM"/>
    </source>
</evidence>